<dbReference type="InterPro" id="IPR029063">
    <property type="entry name" value="SAM-dependent_MTases_sf"/>
</dbReference>
<gene>
    <name evidence="2" type="ORF">FYJ83_05915</name>
</gene>
<feature type="domain" description="Methyltransferase type 11" evidence="1">
    <location>
        <begin position="46"/>
        <end position="145"/>
    </location>
</feature>
<dbReference type="EMBL" id="VUNQ01000009">
    <property type="protein sequence ID" value="MSU01000.1"/>
    <property type="molecule type" value="Genomic_DNA"/>
</dbReference>
<sequence length="237" mass="27203">MTKNIVDYYSNYDEESRLIKDNAHQVEFDITNYALESYIKPNSRMLDIGAGTGRYSFYYALKGISVFSMDLVEKHIDILNNKLDEFKDLEMKVAQGNALDLSRFEEGEFDSILCMGPLYHLANQNDQYKCLGECKRVLCQNGILAAAYINKNTHRELGNNPYFIGLDSEYIEEALIKSGFRIIDHMATDGITPKIGSFINMLDENEYKSWLDFNRKICRSKVSIESTLHSLVIAQKL</sequence>
<dbReference type="RefSeq" id="WP_154439419.1">
    <property type="nucleotide sequence ID" value="NZ_VUNQ01000009.1"/>
</dbReference>
<dbReference type="SUPFAM" id="SSF53335">
    <property type="entry name" value="S-adenosyl-L-methionine-dependent methyltransferases"/>
    <property type="match status" value="1"/>
</dbReference>
<name>A0A6N7XYX6_9FIRM</name>
<protein>
    <submittedName>
        <fullName evidence="2">Class I SAM-dependent methyltransferase</fullName>
    </submittedName>
</protein>
<keyword evidence="2" id="KW-0808">Transferase</keyword>
<evidence type="ECO:0000313" key="2">
    <source>
        <dbReference type="EMBL" id="MSU01000.1"/>
    </source>
</evidence>
<dbReference type="InterPro" id="IPR013216">
    <property type="entry name" value="Methyltransf_11"/>
</dbReference>
<evidence type="ECO:0000259" key="1">
    <source>
        <dbReference type="Pfam" id="PF08241"/>
    </source>
</evidence>
<evidence type="ECO:0000313" key="3">
    <source>
        <dbReference type="Proteomes" id="UP000469523"/>
    </source>
</evidence>
<keyword evidence="3" id="KW-1185">Reference proteome</keyword>
<dbReference type="GO" id="GO:0032259">
    <property type="term" value="P:methylation"/>
    <property type="evidence" value="ECO:0007669"/>
    <property type="project" value="UniProtKB-KW"/>
</dbReference>
<dbReference type="Pfam" id="PF08241">
    <property type="entry name" value="Methyltransf_11"/>
    <property type="match status" value="1"/>
</dbReference>
<dbReference type="CDD" id="cd02440">
    <property type="entry name" value="AdoMet_MTases"/>
    <property type="match status" value="1"/>
</dbReference>
<comment type="caution">
    <text evidence="2">The sequence shown here is derived from an EMBL/GenBank/DDBJ whole genome shotgun (WGS) entry which is preliminary data.</text>
</comment>
<proteinExistence type="predicted"/>
<dbReference type="Gene3D" id="3.40.50.150">
    <property type="entry name" value="Vaccinia Virus protein VP39"/>
    <property type="match status" value="1"/>
</dbReference>
<dbReference type="Proteomes" id="UP000469523">
    <property type="component" value="Unassembled WGS sequence"/>
</dbReference>
<organism evidence="2 3">
    <name type="scientific">Tissierella pigra</name>
    <dbReference type="NCBI Taxonomy" id="2607614"/>
    <lineage>
        <taxon>Bacteria</taxon>
        <taxon>Bacillati</taxon>
        <taxon>Bacillota</taxon>
        <taxon>Tissierellia</taxon>
        <taxon>Tissierellales</taxon>
        <taxon>Tissierellaceae</taxon>
        <taxon>Tissierella</taxon>
    </lineage>
</organism>
<reference evidence="2 3" key="1">
    <citation type="submission" date="2019-09" db="EMBL/GenBank/DDBJ databases">
        <title>In-depth cultivation of the pig gut microbiome towards novel bacterial diversity and tailored functional studies.</title>
        <authorList>
            <person name="Wylensek D."/>
            <person name="Hitch T.C.A."/>
            <person name="Clavel T."/>
        </authorList>
    </citation>
    <scope>NUCLEOTIDE SEQUENCE [LARGE SCALE GENOMIC DNA]</scope>
    <source>
        <strain evidence="2 3">WCA3-693-APC-4?</strain>
    </source>
</reference>
<accession>A0A6N7XYX6</accession>
<dbReference type="AlphaFoldDB" id="A0A6N7XYX6"/>
<keyword evidence="2" id="KW-0489">Methyltransferase</keyword>
<dbReference type="GO" id="GO:0008757">
    <property type="term" value="F:S-adenosylmethionine-dependent methyltransferase activity"/>
    <property type="evidence" value="ECO:0007669"/>
    <property type="project" value="InterPro"/>
</dbReference>